<reference evidence="3" key="1">
    <citation type="submission" date="2021-04" db="EMBL/GenBank/DDBJ databases">
        <authorList>
            <person name="Yoon J."/>
        </authorList>
    </citation>
    <scope>NUCLEOTIDE SEQUENCE</scope>
    <source>
        <strain evidence="3">KMU-90</strain>
    </source>
</reference>
<dbReference type="EMBL" id="JAGTUU010000005">
    <property type="protein sequence ID" value="MBS0125150.1"/>
    <property type="molecule type" value="Genomic_DNA"/>
</dbReference>
<protein>
    <recommendedName>
        <fullName evidence="5">Leucine-rich repeat domain-containing protein</fullName>
    </recommendedName>
</protein>
<dbReference type="Gene3D" id="3.80.10.10">
    <property type="entry name" value="Ribonuclease Inhibitor"/>
    <property type="match status" value="1"/>
</dbReference>
<gene>
    <name evidence="3" type="ORF">KB874_13735</name>
</gene>
<dbReference type="RefSeq" id="WP_212537109.1">
    <property type="nucleotide sequence ID" value="NZ_JAGTUU010000005.1"/>
</dbReference>
<dbReference type="PANTHER" id="PTHR46652:SF3">
    <property type="entry name" value="LEUCINE-RICH REPEAT-CONTAINING PROTEIN 9"/>
    <property type="match status" value="1"/>
</dbReference>
<keyword evidence="2" id="KW-0677">Repeat</keyword>
<organism evidence="3 4">
    <name type="scientific">Thetidibacter halocola</name>
    <dbReference type="NCBI Taxonomy" id="2827239"/>
    <lineage>
        <taxon>Bacteria</taxon>
        <taxon>Pseudomonadati</taxon>
        <taxon>Pseudomonadota</taxon>
        <taxon>Alphaproteobacteria</taxon>
        <taxon>Rhodobacterales</taxon>
        <taxon>Roseobacteraceae</taxon>
        <taxon>Thetidibacter</taxon>
    </lineage>
</organism>
<dbReference type="AlphaFoldDB" id="A0A8J7WCN4"/>
<keyword evidence="4" id="KW-1185">Reference proteome</keyword>
<accession>A0A8J7WCN4</accession>
<keyword evidence="1" id="KW-0433">Leucine-rich repeat</keyword>
<evidence type="ECO:0008006" key="5">
    <source>
        <dbReference type="Google" id="ProtNLM"/>
    </source>
</evidence>
<comment type="caution">
    <text evidence="3">The sequence shown here is derived from an EMBL/GenBank/DDBJ whole genome shotgun (WGS) entry which is preliminary data.</text>
</comment>
<evidence type="ECO:0000256" key="2">
    <source>
        <dbReference type="ARBA" id="ARBA00022737"/>
    </source>
</evidence>
<proteinExistence type="predicted"/>
<sequence>MASNDEHQLRQSNSAGMAYSGASELIEFAKKSRQTTLNLSASNNAHWNLRVIPEQIAEFKSLESISLDGTFVTDLTPLQGLSALRALSFNKTGVTDLTPLQGLSALQWLTLEGTAVTDLTPLQGLSALRDLALDGCAALDLRP</sequence>
<dbReference type="InterPro" id="IPR050836">
    <property type="entry name" value="SDS22/Internalin_LRR"/>
</dbReference>
<dbReference type="InterPro" id="IPR032675">
    <property type="entry name" value="LRR_dom_sf"/>
</dbReference>
<evidence type="ECO:0000256" key="1">
    <source>
        <dbReference type="ARBA" id="ARBA00022614"/>
    </source>
</evidence>
<name>A0A8J7WCN4_9RHOB</name>
<evidence type="ECO:0000313" key="4">
    <source>
        <dbReference type="Proteomes" id="UP000681356"/>
    </source>
</evidence>
<dbReference type="Proteomes" id="UP000681356">
    <property type="component" value="Unassembled WGS sequence"/>
</dbReference>
<dbReference type="SUPFAM" id="SSF52058">
    <property type="entry name" value="L domain-like"/>
    <property type="match status" value="1"/>
</dbReference>
<dbReference type="PANTHER" id="PTHR46652">
    <property type="entry name" value="LEUCINE-RICH REPEAT AND IQ DOMAIN-CONTAINING PROTEIN 1-RELATED"/>
    <property type="match status" value="1"/>
</dbReference>
<evidence type="ECO:0000313" key="3">
    <source>
        <dbReference type="EMBL" id="MBS0125150.1"/>
    </source>
</evidence>